<evidence type="ECO:0000313" key="2">
    <source>
        <dbReference type="EMBL" id="CRK20095.1"/>
    </source>
</evidence>
<feature type="region of interest" description="Disordered" evidence="1">
    <location>
        <begin position="170"/>
        <end position="208"/>
    </location>
</feature>
<feature type="region of interest" description="Disordered" evidence="1">
    <location>
        <begin position="233"/>
        <end position="280"/>
    </location>
</feature>
<dbReference type="STRING" id="100787.A0A0G4LEG6"/>
<accession>A0A0G4LEG6</accession>
<evidence type="ECO:0000256" key="1">
    <source>
        <dbReference type="SAM" id="MobiDB-lite"/>
    </source>
</evidence>
<name>A0A0G4LEG6_VERLO</name>
<keyword evidence="3" id="KW-1185">Reference proteome</keyword>
<protein>
    <recommendedName>
        <fullName evidence="4">BHLH domain-containing protein</fullName>
    </recommendedName>
</protein>
<evidence type="ECO:0008006" key="4">
    <source>
        <dbReference type="Google" id="ProtNLM"/>
    </source>
</evidence>
<feature type="compositionally biased region" description="Basic and acidic residues" evidence="1">
    <location>
        <begin position="269"/>
        <end position="280"/>
    </location>
</feature>
<proteinExistence type="predicted"/>
<gene>
    <name evidence="2" type="ORF">BN1708_012743</name>
</gene>
<dbReference type="EMBL" id="CVQH01011114">
    <property type="protein sequence ID" value="CRK20095.1"/>
    <property type="molecule type" value="Genomic_DNA"/>
</dbReference>
<evidence type="ECO:0000313" key="3">
    <source>
        <dbReference type="Proteomes" id="UP000044602"/>
    </source>
</evidence>
<reference evidence="2 3" key="1">
    <citation type="submission" date="2015-05" db="EMBL/GenBank/DDBJ databases">
        <authorList>
            <person name="Wang D.B."/>
            <person name="Wang M."/>
        </authorList>
    </citation>
    <scope>NUCLEOTIDE SEQUENCE [LARGE SCALE GENOMIC DNA]</scope>
    <source>
        <strain evidence="2">VL1</strain>
    </source>
</reference>
<sequence length="280" mass="30791">MAGKKRVRNFIVDDRATHRMFEKNRREAFKSRLIVGLTESLPSSLICCAPLGGTDPQRLSKDVVVEESIARHKLMKSLCSDAFQDIRALVQEPLGGTDPQRLSKDVVVEESIARHKLMKSLCSDAFQDIRALVQERDELLAQVNHRRLIDNLAPQAPKAVNLHLDRLVEQEKESGRRDDVERAANAEGSSSVSPTAASGPMPTLIPLGIPAPAAETTILDRFWDVTNEEPISNTITLPSQDLPSFATQDPSQTCDGISSSAPTLQDTGTTHHESPTFRPL</sequence>
<dbReference type="Proteomes" id="UP000044602">
    <property type="component" value="Unassembled WGS sequence"/>
</dbReference>
<dbReference type="AlphaFoldDB" id="A0A0G4LEG6"/>
<feature type="compositionally biased region" description="Polar residues" evidence="1">
    <location>
        <begin position="187"/>
        <end position="196"/>
    </location>
</feature>
<organism evidence="2 3">
    <name type="scientific">Verticillium longisporum</name>
    <name type="common">Verticillium dahliae var. longisporum</name>
    <dbReference type="NCBI Taxonomy" id="100787"/>
    <lineage>
        <taxon>Eukaryota</taxon>
        <taxon>Fungi</taxon>
        <taxon>Dikarya</taxon>
        <taxon>Ascomycota</taxon>
        <taxon>Pezizomycotina</taxon>
        <taxon>Sordariomycetes</taxon>
        <taxon>Hypocreomycetidae</taxon>
        <taxon>Glomerellales</taxon>
        <taxon>Plectosphaerellaceae</taxon>
        <taxon>Verticillium</taxon>
    </lineage>
</organism>
<feature type="compositionally biased region" description="Polar residues" evidence="1">
    <location>
        <begin position="233"/>
        <end position="268"/>
    </location>
</feature>
<feature type="compositionally biased region" description="Basic and acidic residues" evidence="1">
    <location>
        <begin position="170"/>
        <end position="184"/>
    </location>
</feature>